<accession>A0A174GRC5</accession>
<dbReference type="SUPFAM" id="SSF49478">
    <property type="entry name" value="Cna protein B-type domain"/>
    <property type="match status" value="1"/>
</dbReference>
<dbReference type="InterPro" id="IPR041033">
    <property type="entry name" value="SpaA_PFL_dom_1"/>
</dbReference>
<keyword evidence="9" id="KW-0176">Collagen</keyword>
<feature type="transmembrane region" description="Helical" evidence="6">
    <location>
        <begin position="890"/>
        <end position="908"/>
    </location>
</feature>
<feature type="chain" id="PRO_5008022748" evidence="7">
    <location>
        <begin position="24"/>
        <end position="918"/>
    </location>
</feature>
<evidence type="ECO:0000313" key="10">
    <source>
        <dbReference type="Proteomes" id="UP000095558"/>
    </source>
</evidence>
<dbReference type="PANTHER" id="PTHR36108:SF13">
    <property type="entry name" value="COLOSSIN-B-RELATED"/>
    <property type="match status" value="1"/>
</dbReference>
<keyword evidence="6" id="KW-1133">Transmembrane helix</keyword>
<evidence type="ECO:0000256" key="1">
    <source>
        <dbReference type="ARBA" id="ARBA00007257"/>
    </source>
</evidence>
<feature type="domain" description="Gram-positive cocci surface proteins LPxTG" evidence="8">
    <location>
        <begin position="883"/>
        <end position="918"/>
    </location>
</feature>
<dbReference type="PANTHER" id="PTHR36108">
    <property type="entry name" value="COLOSSIN-B-RELATED"/>
    <property type="match status" value="1"/>
</dbReference>
<evidence type="ECO:0000256" key="7">
    <source>
        <dbReference type="SAM" id="SignalP"/>
    </source>
</evidence>
<dbReference type="PROSITE" id="PS50847">
    <property type="entry name" value="GRAM_POS_ANCHORING"/>
    <property type="match status" value="1"/>
</dbReference>
<name>A0A174GRC5_9CLOT</name>
<evidence type="ECO:0000256" key="6">
    <source>
        <dbReference type="SAM" id="Phobius"/>
    </source>
</evidence>
<keyword evidence="3" id="KW-0964">Secreted</keyword>
<dbReference type="NCBIfam" id="TIGR01167">
    <property type="entry name" value="LPXTG_anchor"/>
    <property type="match status" value="1"/>
</dbReference>
<sequence>MRKLKRILSLFLVSILVVGNVQAIPAEASNITKLEIKVKGEGEVIIDDGSSKYSLGNKDVFRADCTVDTNLRITATPNEGYFISSIDGIENDGVINGNSKIYDVNLKENANSIIINFTENPKEEIKDEIVQSDVIQEEIQDTSNEIDTNEKKPQEENKVDKILNEYLEGIYDSEEALNFRKELVSKHKLEDKVDENFFFKDEYINKLIDLETIGDCIVLVDISKKDLALDYLQDENVDPILESLNNLNPIRTRLRRSLSFMAARTGMTVTNHGNLTYYEGGILMGRSDMFSINGRTAFCADHSKVSPGTGVRILSTSVEGNSDIRKILYYGFEGPGQIGGWASNGLRIATAMAISEVRHGDGKNLGRRLLNQVRGLPEPPSSFTAYIADTEGSSYQDLAFWMYNPKGSLQISKSSADPSITNGNNYYNITGAEYGVFTGSNATGQVATLVIGSNGWSQEIQLDSGTYYIKETKAPKGYALDGNIYPITVNSGSKSTKAFTDRPQLDPVVVALRKVDADTGTDRPQGSGSLEDAHFTFKFYAGEYADGVNPSDLGVSPTRSWVMKTGSNGVALFNDAHKVSGDAFWYTSFGAPALPLGTLTIQETKAPTGYKLNPEVFVRRITPNGTAEGVNTYNEPVIKEDSLDFTIRKVQEGTHILLPNVKFRHTKPNGTTEELTTNPNGEIVIKGLEQGTHKIIEISTTEGFEVNPNEFVFEVTSSNTIRVISNTTNMGMSYVESEGNGVLTVENSLRPFQLKVVKVNDKNTPLKGAEFTLYSDRECRNEISKAVSNEKGELFFDGLKVGTQYYFKETKAPEGYRIPVDSNGNVHVYEVVTESQPSNGIFNFTIDGVKYNANSTNGDIHIEGNKNDRVISVKVVNYITMKLPSTGSGMMIPILVVGMSLMGVAIIMSRKSKKENKR</sequence>
<dbReference type="Proteomes" id="UP000095558">
    <property type="component" value="Unassembled WGS sequence"/>
</dbReference>
<dbReference type="EMBL" id="CYZV01000036">
    <property type="protein sequence ID" value="CUO63566.1"/>
    <property type="molecule type" value="Genomic_DNA"/>
</dbReference>
<dbReference type="OrthoDB" id="3265073at2"/>
<keyword evidence="6" id="KW-0472">Membrane</keyword>
<keyword evidence="2" id="KW-0134">Cell wall</keyword>
<comment type="similarity">
    <text evidence="1">Belongs to the serine-aspartate repeat-containing protein (SDr) family.</text>
</comment>
<feature type="signal peptide" evidence="7">
    <location>
        <begin position="1"/>
        <end position="23"/>
    </location>
</feature>
<dbReference type="Pfam" id="PF20610">
    <property type="entry name" value="TED_2"/>
    <property type="match status" value="1"/>
</dbReference>
<dbReference type="InterPro" id="IPR013783">
    <property type="entry name" value="Ig-like_fold"/>
</dbReference>
<evidence type="ECO:0000256" key="3">
    <source>
        <dbReference type="ARBA" id="ARBA00022525"/>
    </source>
</evidence>
<evidence type="ECO:0000256" key="4">
    <source>
        <dbReference type="ARBA" id="ARBA00022729"/>
    </source>
</evidence>
<protein>
    <submittedName>
        <fullName evidence="9">Collagen-binding surface protein</fullName>
    </submittedName>
</protein>
<evidence type="ECO:0000313" key="9">
    <source>
        <dbReference type="EMBL" id="CUO63566.1"/>
    </source>
</evidence>
<evidence type="ECO:0000256" key="2">
    <source>
        <dbReference type="ARBA" id="ARBA00022512"/>
    </source>
</evidence>
<dbReference type="GeneID" id="83012162"/>
<dbReference type="InterPro" id="IPR046751">
    <property type="entry name" value="TED_2"/>
</dbReference>
<gene>
    <name evidence="9" type="ORF">ERS852470_02911</name>
</gene>
<organism evidence="9 10">
    <name type="scientific">Clostridium disporicum</name>
    <dbReference type="NCBI Taxonomy" id="84024"/>
    <lineage>
        <taxon>Bacteria</taxon>
        <taxon>Bacillati</taxon>
        <taxon>Bacillota</taxon>
        <taxon>Clostridia</taxon>
        <taxon>Eubacteriales</taxon>
        <taxon>Clostridiaceae</taxon>
        <taxon>Clostridium</taxon>
    </lineage>
</organism>
<reference evidence="9 10" key="1">
    <citation type="submission" date="2015-09" db="EMBL/GenBank/DDBJ databases">
        <authorList>
            <consortium name="Pathogen Informatics"/>
        </authorList>
    </citation>
    <scope>NUCLEOTIDE SEQUENCE [LARGE SCALE GENOMIC DNA]</scope>
    <source>
        <strain evidence="9 10">2789STDY5834855</strain>
    </source>
</reference>
<keyword evidence="4 7" id="KW-0732">Signal</keyword>
<keyword evidence="6" id="KW-0812">Transmembrane</keyword>
<dbReference type="RefSeq" id="WP_042398890.1">
    <property type="nucleotide sequence ID" value="NZ_CYZV01000036.1"/>
</dbReference>
<evidence type="ECO:0000256" key="5">
    <source>
        <dbReference type="ARBA" id="ARBA00023088"/>
    </source>
</evidence>
<evidence type="ECO:0000259" key="8">
    <source>
        <dbReference type="PROSITE" id="PS50847"/>
    </source>
</evidence>
<dbReference type="InterPro" id="IPR019931">
    <property type="entry name" value="LPXTG_anchor"/>
</dbReference>
<proteinExistence type="inferred from homology"/>
<dbReference type="Pfam" id="PF17802">
    <property type="entry name" value="SpaA"/>
    <property type="match status" value="3"/>
</dbReference>
<keyword evidence="5" id="KW-0572">Peptidoglycan-anchor</keyword>
<dbReference type="Gene3D" id="2.60.40.10">
    <property type="entry name" value="Immunoglobulins"/>
    <property type="match status" value="4"/>
</dbReference>
<dbReference type="AlphaFoldDB" id="A0A174GRC5"/>